<feature type="transmembrane region" description="Helical" evidence="2">
    <location>
        <begin position="203"/>
        <end position="222"/>
    </location>
</feature>
<keyword evidence="4" id="KW-1185">Reference proteome</keyword>
<keyword evidence="2" id="KW-0812">Transmembrane</keyword>
<dbReference type="InterPro" id="IPR010787">
    <property type="entry name" value="DUF1385"/>
</dbReference>
<evidence type="ECO:0000256" key="2">
    <source>
        <dbReference type="SAM" id="Phobius"/>
    </source>
</evidence>
<gene>
    <name evidence="3" type="ORF">ER308_05955</name>
</gene>
<dbReference type="EMBL" id="CP036402">
    <property type="protein sequence ID" value="QBI19127.1"/>
    <property type="molecule type" value="Genomic_DNA"/>
</dbReference>
<evidence type="ECO:0000313" key="3">
    <source>
        <dbReference type="EMBL" id="QBI19127.1"/>
    </source>
</evidence>
<dbReference type="PANTHER" id="PTHR42867:SF1">
    <property type="entry name" value="MEMBRANE PROTEIN-RELATED"/>
    <property type="match status" value="1"/>
</dbReference>
<organism evidence="3 4">
    <name type="scientific">Egibacter rhizosphaerae</name>
    <dbReference type="NCBI Taxonomy" id="1670831"/>
    <lineage>
        <taxon>Bacteria</taxon>
        <taxon>Bacillati</taxon>
        <taxon>Actinomycetota</taxon>
        <taxon>Nitriliruptoria</taxon>
        <taxon>Egibacterales</taxon>
        <taxon>Egibacteraceae</taxon>
        <taxon>Egibacter</taxon>
    </lineage>
</organism>
<keyword evidence="2" id="KW-0472">Membrane</keyword>
<proteinExistence type="predicted"/>
<feature type="transmembrane region" description="Helical" evidence="2">
    <location>
        <begin position="234"/>
        <end position="252"/>
    </location>
</feature>
<name>A0A411YDA0_9ACTN</name>
<dbReference type="KEGG" id="erz:ER308_05955"/>
<dbReference type="Pfam" id="PF07136">
    <property type="entry name" value="DUF1385"/>
    <property type="match status" value="1"/>
</dbReference>
<feature type="compositionally biased region" description="Low complexity" evidence="1">
    <location>
        <begin position="363"/>
        <end position="377"/>
    </location>
</feature>
<dbReference type="AlphaFoldDB" id="A0A411YDA0"/>
<dbReference type="PANTHER" id="PTHR42867">
    <property type="entry name" value="MEMBRANE PROTEIN-RELATED"/>
    <property type="match status" value="1"/>
</dbReference>
<feature type="region of interest" description="Disordered" evidence="1">
    <location>
        <begin position="302"/>
        <end position="395"/>
    </location>
</feature>
<feature type="transmembrane region" description="Helical" evidence="2">
    <location>
        <begin position="138"/>
        <end position="158"/>
    </location>
</feature>
<accession>A0A411YDA0</accession>
<feature type="transmembrane region" description="Helical" evidence="2">
    <location>
        <begin position="104"/>
        <end position="126"/>
    </location>
</feature>
<evidence type="ECO:0000313" key="4">
    <source>
        <dbReference type="Proteomes" id="UP000291469"/>
    </source>
</evidence>
<dbReference type="Proteomes" id="UP000291469">
    <property type="component" value="Chromosome"/>
</dbReference>
<keyword evidence="2" id="KW-1133">Transmembrane helix</keyword>
<dbReference type="RefSeq" id="WP_131154124.1">
    <property type="nucleotide sequence ID" value="NZ_CP036402.1"/>
</dbReference>
<sequence>MSSDESSGKRPHYYGGQALIEGVMMRGQSVWACAVRRPRGDIHVERHPVGDFPERHPLFKRPFIRGTYALVDALKIGTRALTISANQSVEEEEQLSGKELGGSLFVALALVIGVFVVLPNVGLAFATDWLGGGTLYHFVEGLVRIALFLAYLVGISFLPDIRRVFAYHGAEHKTIAAWEHGEPLEPDRVDHYSTVHVRCGTNFLVMVFLLAILVYSVAGAIVPAPEAGLLATMTYHIVLRIVLLPVIAGLAYEGLRLGAGHRNVFVRALMAPGQWLQKITTKPPERDMIEVAIRSFEAVVPRSEYERQPPRAEALPSTLSWGPDEADPETVYALAPDHKPDRGGPPDEAHEVSPGEEATGLPATDSSGTTTTAADGSDGLDDATDPAGREPRSGR</sequence>
<feature type="compositionally biased region" description="Basic and acidic residues" evidence="1">
    <location>
        <begin position="336"/>
        <end position="353"/>
    </location>
</feature>
<dbReference type="OrthoDB" id="9784805at2"/>
<reference evidence="3 4" key="1">
    <citation type="submission" date="2019-01" db="EMBL/GenBank/DDBJ databases">
        <title>Egibacter rhizosphaerae EGI 80759T.</title>
        <authorList>
            <person name="Chen D.-D."/>
            <person name="Tian Y."/>
            <person name="Jiao J.-Y."/>
            <person name="Zhang X.-T."/>
            <person name="Zhang Y.-G."/>
            <person name="Zhang Y."/>
            <person name="Xiao M."/>
            <person name="Shu W.-S."/>
            <person name="Li W.-J."/>
        </authorList>
    </citation>
    <scope>NUCLEOTIDE SEQUENCE [LARGE SCALE GENOMIC DNA]</scope>
    <source>
        <strain evidence="3 4">EGI 80759</strain>
    </source>
</reference>
<evidence type="ECO:0000256" key="1">
    <source>
        <dbReference type="SAM" id="MobiDB-lite"/>
    </source>
</evidence>
<protein>
    <submittedName>
        <fullName evidence="3">DUF1385 domain-containing protein</fullName>
    </submittedName>
</protein>